<keyword evidence="13" id="KW-1185">Reference proteome</keyword>
<evidence type="ECO:0000256" key="7">
    <source>
        <dbReference type="ARBA" id="ARBA00023065"/>
    </source>
</evidence>
<feature type="transmembrane region" description="Helical" evidence="10">
    <location>
        <begin position="702"/>
        <end position="722"/>
    </location>
</feature>
<dbReference type="PANTHER" id="PTHR11453:SF127">
    <property type="entry name" value="SOLUTE CARRIER FAMILY 4 MEMBER 11"/>
    <property type="match status" value="1"/>
</dbReference>
<evidence type="ECO:0000256" key="1">
    <source>
        <dbReference type="ARBA" id="ARBA00004651"/>
    </source>
</evidence>
<dbReference type="InterPro" id="IPR011531">
    <property type="entry name" value="HCO3_transpt-like_TM_dom"/>
</dbReference>
<evidence type="ECO:0000259" key="11">
    <source>
        <dbReference type="Pfam" id="PF00955"/>
    </source>
</evidence>
<feature type="compositionally biased region" description="Polar residues" evidence="9">
    <location>
        <begin position="76"/>
        <end position="94"/>
    </location>
</feature>
<dbReference type="InterPro" id="IPR016152">
    <property type="entry name" value="PTrfase/Anion_transptr"/>
</dbReference>
<dbReference type="Pfam" id="PF00955">
    <property type="entry name" value="HCO3_cotransp"/>
    <property type="match status" value="1"/>
</dbReference>
<dbReference type="Gene3D" id="3.40.930.10">
    <property type="entry name" value="Mannitol-specific EII, Chain A"/>
    <property type="match status" value="1"/>
</dbReference>
<feature type="transmembrane region" description="Helical" evidence="10">
    <location>
        <begin position="776"/>
        <end position="797"/>
    </location>
</feature>
<comment type="similarity">
    <text evidence="2">Belongs to the anion exchanger (TC 2.A.31) family.</text>
</comment>
<feature type="transmembrane region" description="Helical" evidence="10">
    <location>
        <begin position="834"/>
        <end position="853"/>
    </location>
</feature>
<evidence type="ECO:0000256" key="9">
    <source>
        <dbReference type="SAM" id="MobiDB-lite"/>
    </source>
</evidence>
<keyword evidence="8 10" id="KW-0472">Membrane</keyword>
<evidence type="ECO:0000256" key="10">
    <source>
        <dbReference type="SAM" id="Phobius"/>
    </source>
</evidence>
<dbReference type="Gene3D" id="1.10.287.570">
    <property type="entry name" value="Helical hairpin bin"/>
    <property type="match status" value="1"/>
</dbReference>
<reference evidence="12 13" key="1">
    <citation type="submission" date="2022-12" db="EMBL/GenBank/DDBJ databases">
        <title>Chromosome-level genome of Tegillarca granosa.</title>
        <authorList>
            <person name="Kim J."/>
        </authorList>
    </citation>
    <scope>NUCLEOTIDE SEQUENCE [LARGE SCALE GENOMIC DNA]</scope>
    <source>
        <strain evidence="12">Teg-2019</strain>
        <tissue evidence="12">Adductor muscle</tissue>
    </source>
</reference>
<proteinExistence type="inferred from homology"/>
<evidence type="ECO:0000256" key="3">
    <source>
        <dbReference type="ARBA" id="ARBA00022448"/>
    </source>
</evidence>
<feature type="transmembrane region" description="Helical" evidence="10">
    <location>
        <begin position="457"/>
        <end position="473"/>
    </location>
</feature>
<keyword evidence="6 10" id="KW-1133">Transmembrane helix</keyword>
<keyword evidence="4" id="KW-1003">Cell membrane</keyword>
<evidence type="ECO:0000313" key="12">
    <source>
        <dbReference type="EMBL" id="KAJ8297882.1"/>
    </source>
</evidence>
<dbReference type="Proteomes" id="UP001217089">
    <property type="component" value="Unassembled WGS sequence"/>
</dbReference>
<feature type="region of interest" description="Disordered" evidence="9">
    <location>
        <begin position="76"/>
        <end position="195"/>
    </location>
</feature>
<name>A0ABQ9E2S1_TEGGR</name>
<evidence type="ECO:0000256" key="6">
    <source>
        <dbReference type="ARBA" id="ARBA00022989"/>
    </source>
</evidence>
<evidence type="ECO:0000313" key="13">
    <source>
        <dbReference type="Proteomes" id="UP001217089"/>
    </source>
</evidence>
<evidence type="ECO:0000256" key="5">
    <source>
        <dbReference type="ARBA" id="ARBA00022692"/>
    </source>
</evidence>
<evidence type="ECO:0000256" key="2">
    <source>
        <dbReference type="ARBA" id="ARBA00010993"/>
    </source>
</evidence>
<sequence length="949" mass="105672">MEDMGCVTDILYSDIENVFMTSDFLKIEETNKIECCFHGLSPETDNLFHSKGMDLPPLKDEKGGVELQQVTVVTIDNDSSAQNENPELTINQDSGPPPYKEQNGLYSLSNGSVPSTPTFTPSNRISPPSSPFGNNMTFDGDVSGLSPRTGRSNTLSVDSAHSARRRHKSEGQLPGSPGKPMYLDPNRKSSTYESRSTISGIKFDDSYIVPLKDFSMEVRAHMDIDKFLNNTVLILDLNKVSLDEIIDEILHKLLDSTESKVSFDQARSALFTHDCVHQLSRTLQCTSISEGGGFDYDQNWICAMASIPSISTRHVGIARLHTPANLGTSSQEVYFVIVVLTPTKEKGTKNELETARTFATIFSDLDFRLHLLGADSEEEFKEVLQQHANELAERQKMATEKVPNHEENNNDKQSKCRCRLFNGIICDLKRRLPHYISDYKDGLFGPKSIQKTISTTLFLYFACLMPSIAFGVLNSENTKGVLDVEKVLYSQTFGGLLFAIIGGTPQIVLLTTAPLALYTKIIHSISYDFGLDFKSMYAMVGLWNSFFLFIYSAFDLSVLMQWSTRSSEEIFALFIAIAFSIDALKSTVKNFESNYDIPACKVSSASVVTNTSINSDSIQHSILNMTAVPIGDNITNITDSVDNSVSAVCGRDISLLYLVLLLGTVWLGVTLYNFTTTVIYLNSVIFSRPYLNAGKRELLADYSLPVAVVVMTFFGAFVFKDVSIGKSFEAGERDFGIFQIIKFYTLPLGAIFGAMGLGFCLSLLMKKGTSYHWDLLVVGIINAVLSLICFPMVHAALPHSPLHVRALADVEERVDQGHINQIIVRVRETRLTGILSHILIGVSLFILDILAYIPTPVLYGLFLYVAATSVYGNQLFERITLLITEQSAYPPNHYIRRVPQRKMHMFTLLQLLQLVVLCGFGFSPYPYLKVHKLIPKVIEQKYLKAMDGH</sequence>
<comment type="caution">
    <text evidence="12">The sequence shown here is derived from an EMBL/GenBank/DDBJ whole genome shotgun (WGS) entry which is preliminary data.</text>
</comment>
<feature type="transmembrane region" description="Helical" evidence="10">
    <location>
        <begin position="743"/>
        <end position="764"/>
    </location>
</feature>
<feature type="transmembrane region" description="Helical" evidence="10">
    <location>
        <begin position="906"/>
        <end position="927"/>
    </location>
</feature>
<feature type="transmembrane region" description="Helical" evidence="10">
    <location>
        <begin position="493"/>
        <end position="517"/>
    </location>
</feature>
<gene>
    <name evidence="12" type="ORF">KUTeg_024413</name>
</gene>
<accession>A0ABQ9E2S1</accession>
<dbReference type="SUPFAM" id="SSF55804">
    <property type="entry name" value="Phoshotransferase/anion transport protein"/>
    <property type="match status" value="1"/>
</dbReference>
<feature type="domain" description="Bicarbonate transporter-like transmembrane" evidence="11">
    <location>
        <begin position="419"/>
        <end position="924"/>
    </location>
</feature>
<dbReference type="EMBL" id="JARBDR010000923">
    <property type="protein sequence ID" value="KAJ8297882.1"/>
    <property type="molecule type" value="Genomic_DNA"/>
</dbReference>
<evidence type="ECO:0000256" key="8">
    <source>
        <dbReference type="ARBA" id="ARBA00023136"/>
    </source>
</evidence>
<feature type="compositionally biased region" description="Polar residues" evidence="9">
    <location>
        <begin position="149"/>
        <end position="159"/>
    </location>
</feature>
<keyword evidence="5 10" id="KW-0812">Transmembrane</keyword>
<keyword evidence="7" id="KW-0406">Ion transport</keyword>
<evidence type="ECO:0000256" key="4">
    <source>
        <dbReference type="ARBA" id="ARBA00022475"/>
    </source>
</evidence>
<feature type="transmembrane region" description="Helical" evidence="10">
    <location>
        <begin position="537"/>
        <end position="558"/>
    </location>
</feature>
<dbReference type="PANTHER" id="PTHR11453">
    <property type="entry name" value="ANION EXCHANGE PROTEIN"/>
    <property type="match status" value="1"/>
</dbReference>
<feature type="compositionally biased region" description="Polar residues" evidence="9">
    <location>
        <begin position="104"/>
        <end position="137"/>
    </location>
</feature>
<feature type="transmembrane region" description="Helical" evidence="10">
    <location>
        <begin position="859"/>
        <end position="876"/>
    </location>
</feature>
<dbReference type="InterPro" id="IPR003020">
    <property type="entry name" value="HCO3_transpt_euk"/>
</dbReference>
<keyword evidence="3" id="KW-0813">Transport</keyword>
<comment type="subcellular location">
    <subcellularLocation>
        <location evidence="1">Cell membrane</location>
        <topology evidence="1">Multi-pass membrane protein</topology>
    </subcellularLocation>
</comment>
<organism evidence="12 13">
    <name type="scientific">Tegillarca granosa</name>
    <name type="common">Malaysian cockle</name>
    <name type="synonym">Anadara granosa</name>
    <dbReference type="NCBI Taxonomy" id="220873"/>
    <lineage>
        <taxon>Eukaryota</taxon>
        <taxon>Metazoa</taxon>
        <taxon>Spiralia</taxon>
        <taxon>Lophotrochozoa</taxon>
        <taxon>Mollusca</taxon>
        <taxon>Bivalvia</taxon>
        <taxon>Autobranchia</taxon>
        <taxon>Pteriomorphia</taxon>
        <taxon>Arcoida</taxon>
        <taxon>Arcoidea</taxon>
        <taxon>Arcidae</taxon>
        <taxon>Tegillarca</taxon>
    </lineage>
</organism>
<protein>
    <recommendedName>
        <fullName evidence="11">Bicarbonate transporter-like transmembrane domain-containing protein</fullName>
    </recommendedName>
</protein>
<feature type="transmembrane region" description="Helical" evidence="10">
    <location>
        <begin position="655"/>
        <end position="682"/>
    </location>
</feature>